<feature type="domain" description="HTH merR-type" evidence="3">
    <location>
        <begin position="8"/>
        <end position="78"/>
    </location>
</feature>
<dbReference type="SUPFAM" id="SSF55136">
    <property type="entry name" value="Probable bacterial effector-binding domain"/>
    <property type="match status" value="1"/>
</dbReference>
<dbReference type="OrthoDB" id="9773308at2"/>
<comment type="caution">
    <text evidence="4">The sequence shown here is derived from an EMBL/GenBank/DDBJ whole genome shotgun (WGS) entry which is preliminary data.</text>
</comment>
<dbReference type="GO" id="GO:0003677">
    <property type="term" value="F:DNA binding"/>
    <property type="evidence" value="ECO:0007669"/>
    <property type="project" value="UniProtKB-KW"/>
</dbReference>
<evidence type="ECO:0000313" key="5">
    <source>
        <dbReference type="Proteomes" id="UP000240419"/>
    </source>
</evidence>
<dbReference type="AlphaFoldDB" id="A0A2P7UKM8"/>
<dbReference type="InterPro" id="IPR009061">
    <property type="entry name" value="DNA-bd_dom_put_sf"/>
</dbReference>
<dbReference type="Gene3D" id="1.10.1660.10">
    <property type="match status" value="1"/>
</dbReference>
<dbReference type="InterPro" id="IPR047057">
    <property type="entry name" value="MerR_fam"/>
</dbReference>
<sequence>MTDWGFSMFKISEFSRLSRVSLKTLRFYDQIGILKPADIDKETGYRFYAAEQLVTLNRILMYKDLGFTLQQIQQLLQEEMSMEQRQGILRQKEREIELLLEEEQARLNRIKERLLWIEQKGYVEQEVVFKRVEPQKVVSFRSEGTVEEIPMLFDRLAHYAGKQQKSMLSPIVLWKESERDEAAFELEIGYVLKQDIPLPSDMLEVRMLPEEPMMATLVQRVEPFVPSTACIDLAKWIERNQYRIKKDQPGRETYLQSPDGGDTYVEVQIPIESP</sequence>
<evidence type="ECO:0000259" key="3">
    <source>
        <dbReference type="PROSITE" id="PS50937"/>
    </source>
</evidence>
<evidence type="ECO:0000256" key="2">
    <source>
        <dbReference type="SAM" id="Coils"/>
    </source>
</evidence>
<feature type="coiled-coil region" evidence="2">
    <location>
        <begin position="82"/>
        <end position="120"/>
    </location>
</feature>
<dbReference type="InterPro" id="IPR010499">
    <property type="entry name" value="AraC_E-bd"/>
</dbReference>
<dbReference type="InterPro" id="IPR011256">
    <property type="entry name" value="Reg_factor_effector_dom_sf"/>
</dbReference>
<protein>
    <submittedName>
        <fullName evidence="4">MerR family transcriptional regulator</fullName>
    </submittedName>
</protein>
<dbReference type="PANTHER" id="PTHR30204">
    <property type="entry name" value="REDOX-CYCLING DRUG-SENSING TRANSCRIPTIONAL ACTIVATOR SOXR"/>
    <property type="match status" value="1"/>
</dbReference>
<keyword evidence="2" id="KW-0175">Coiled coil</keyword>
<keyword evidence="5" id="KW-1185">Reference proteome</keyword>
<dbReference type="SMART" id="SM00871">
    <property type="entry name" value="AraC_E_bind"/>
    <property type="match status" value="1"/>
</dbReference>
<dbReference type="GO" id="GO:0003700">
    <property type="term" value="F:DNA-binding transcription factor activity"/>
    <property type="evidence" value="ECO:0007669"/>
    <property type="project" value="InterPro"/>
</dbReference>
<evidence type="ECO:0000256" key="1">
    <source>
        <dbReference type="ARBA" id="ARBA00023125"/>
    </source>
</evidence>
<dbReference type="Proteomes" id="UP000240419">
    <property type="component" value="Unassembled WGS sequence"/>
</dbReference>
<organism evidence="4 5">
    <name type="scientific">Brevibacillus fortis</name>
    <dbReference type="NCBI Taxonomy" id="2126352"/>
    <lineage>
        <taxon>Bacteria</taxon>
        <taxon>Bacillati</taxon>
        <taxon>Bacillota</taxon>
        <taxon>Bacilli</taxon>
        <taxon>Bacillales</taxon>
        <taxon>Paenibacillaceae</taxon>
        <taxon>Brevibacillus</taxon>
    </lineage>
</organism>
<accession>A0A2P7UKM8</accession>
<dbReference type="SMART" id="SM00422">
    <property type="entry name" value="HTH_MERR"/>
    <property type="match status" value="1"/>
</dbReference>
<dbReference type="Gene3D" id="3.20.80.10">
    <property type="entry name" value="Regulatory factor, effector binding domain"/>
    <property type="match status" value="1"/>
</dbReference>
<name>A0A2P7UKM8_9BACL</name>
<dbReference type="PROSITE" id="PS00552">
    <property type="entry name" value="HTH_MERR_1"/>
    <property type="match status" value="1"/>
</dbReference>
<proteinExistence type="predicted"/>
<dbReference type="InterPro" id="IPR000551">
    <property type="entry name" value="MerR-type_HTH_dom"/>
</dbReference>
<dbReference type="EMBL" id="PXZM01000049">
    <property type="protein sequence ID" value="PSJ87517.1"/>
    <property type="molecule type" value="Genomic_DNA"/>
</dbReference>
<dbReference type="Pfam" id="PF06445">
    <property type="entry name" value="GyrI-like"/>
    <property type="match status" value="1"/>
</dbReference>
<dbReference type="SUPFAM" id="SSF46955">
    <property type="entry name" value="Putative DNA-binding domain"/>
    <property type="match status" value="1"/>
</dbReference>
<dbReference type="InterPro" id="IPR029442">
    <property type="entry name" value="GyrI-like"/>
</dbReference>
<gene>
    <name evidence="4" type="ORF">C7R93_26800</name>
</gene>
<dbReference type="Pfam" id="PF13411">
    <property type="entry name" value="MerR_1"/>
    <property type="match status" value="1"/>
</dbReference>
<evidence type="ECO:0000313" key="4">
    <source>
        <dbReference type="EMBL" id="PSJ87517.1"/>
    </source>
</evidence>
<keyword evidence="1" id="KW-0238">DNA-binding</keyword>
<dbReference type="PROSITE" id="PS50937">
    <property type="entry name" value="HTH_MERR_2"/>
    <property type="match status" value="1"/>
</dbReference>
<dbReference type="PANTHER" id="PTHR30204:SF97">
    <property type="entry name" value="MERR FAMILY REGULATORY PROTEIN"/>
    <property type="match status" value="1"/>
</dbReference>
<reference evidence="4 5" key="1">
    <citation type="submission" date="2018-03" db="EMBL/GenBank/DDBJ databases">
        <title>Brevisbacillus phylogenomics.</title>
        <authorList>
            <person name="Dunlap C."/>
        </authorList>
    </citation>
    <scope>NUCLEOTIDE SEQUENCE [LARGE SCALE GENOMIC DNA]</scope>
    <source>
        <strain evidence="4 5">NRRL NRS-1210</strain>
    </source>
</reference>